<keyword evidence="2" id="KW-0812">Transmembrane</keyword>
<feature type="region of interest" description="Disordered" evidence="1">
    <location>
        <begin position="97"/>
        <end position="202"/>
    </location>
</feature>
<dbReference type="InterPro" id="IPR011723">
    <property type="entry name" value="Znf/thioredoxin_put"/>
</dbReference>
<gene>
    <name evidence="4" type="ORF">FH759_04210</name>
</gene>
<sequence length="278" mass="30524">MRLICPNCGAQYEVSDDVIPRTGRDVQCSNCGNTWFQVHPDHDVGLAEELDQPLPEDQPPAHDTDQHPEDASQEEQTDTPAQRRLDPSVADILREEAEHEAQAREAERASAGIESQPDLGLSDPDTNEAARRAREARERMARMQGMYTEPQTVEAESTSSSRRGLLPDIDEINSSLRSTSDRRPSEADDYDTPGNIPAPRPEAAANGSGFRIGFSIAVLIAIGFLALYAYADQVAAQFPQASGPLAQYVDAVTQARLWLDTQAQTVLNWLQQTADDVL</sequence>
<keyword evidence="2" id="KW-1133">Transmembrane helix</keyword>
<feature type="transmembrane region" description="Helical" evidence="2">
    <location>
        <begin position="210"/>
        <end position="231"/>
    </location>
</feature>
<feature type="compositionally biased region" description="Basic and acidic residues" evidence="1">
    <location>
        <begin position="97"/>
        <end position="108"/>
    </location>
</feature>
<feature type="compositionally biased region" description="Basic and acidic residues" evidence="1">
    <location>
        <begin position="59"/>
        <end position="70"/>
    </location>
</feature>
<dbReference type="RefSeq" id="WP_273248484.1">
    <property type="nucleotide sequence ID" value="NZ_VENJ01000005.1"/>
</dbReference>
<feature type="region of interest" description="Disordered" evidence="1">
    <location>
        <begin position="51"/>
        <end position="84"/>
    </location>
</feature>
<organism evidence="4 5">
    <name type="scientific">Sediminimonas qiaohouensis</name>
    <dbReference type="NCBI Taxonomy" id="552061"/>
    <lineage>
        <taxon>Bacteria</taxon>
        <taxon>Pseudomonadati</taxon>
        <taxon>Pseudomonadota</taxon>
        <taxon>Alphaproteobacteria</taxon>
        <taxon>Rhodobacterales</taxon>
        <taxon>Roseobacteraceae</taxon>
        <taxon>Sediminimonas</taxon>
    </lineage>
</organism>
<dbReference type="EMBL" id="VENJ01000005">
    <property type="protein sequence ID" value="MTJ03888.1"/>
    <property type="molecule type" value="Genomic_DNA"/>
</dbReference>
<feature type="compositionally biased region" description="Basic and acidic residues" evidence="1">
    <location>
        <begin position="128"/>
        <end position="141"/>
    </location>
</feature>
<evidence type="ECO:0000259" key="3">
    <source>
        <dbReference type="Pfam" id="PF13717"/>
    </source>
</evidence>
<keyword evidence="2" id="KW-0472">Membrane</keyword>
<name>A0A7C9HKL9_9RHOB</name>
<evidence type="ECO:0000256" key="1">
    <source>
        <dbReference type="SAM" id="MobiDB-lite"/>
    </source>
</evidence>
<evidence type="ECO:0000313" key="5">
    <source>
        <dbReference type="Proteomes" id="UP000483078"/>
    </source>
</evidence>
<dbReference type="AlphaFoldDB" id="A0A7C9HKL9"/>
<feature type="compositionally biased region" description="Polar residues" evidence="1">
    <location>
        <begin position="149"/>
        <end position="162"/>
    </location>
</feature>
<evidence type="ECO:0000256" key="2">
    <source>
        <dbReference type="SAM" id="Phobius"/>
    </source>
</evidence>
<accession>A0A7C9HKL9</accession>
<dbReference type="NCBIfam" id="TIGR02098">
    <property type="entry name" value="MJ0042_CXXC"/>
    <property type="match status" value="1"/>
</dbReference>
<dbReference type="Pfam" id="PF13717">
    <property type="entry name" value="Zn_ribbon_4"/>
    <property type="match status" value="1"/>
</dbReference>
<proteinExistence type="predicted"/>
<protein>
    <recommendedName>
        <fullName evidence="3">Zinc finger/thioredoxin putative domain-containing protein</fullName>
    </recommendedName>
</protein>
<reference evidence="4 5" key="1">
    <citation type="submission" date="2019-06" db="EMBL/GenBank/DDBJ databases">
        <title>Enrichment of Autotrophic Halophilic Microorganisms from Red Sea Brine Pool Using Microbial Electrosynthesis System.</title>
        <authorList>
            <person name="Alqahtani M.F."/>
            <person name="Bajracharya S."/>
            <person name="Katuri K.P."/>
            <person name="Ali M."/>
            <person name="Saikaly P.E."/>
        </authorList>
    </citation>
    <scope>NUCLEOTIDE SEQUENCE [LARGE SCALE GENOMIC DNA]</scope>
    <source>
        <strain evidence="4">MES6</strain>
    </source>
</reference>
<comment type="caution">
    <text evidence="4">The sequence shown here is derived from an EMBL/GenBank/DDBJ whole genome shotgun (WGS) entry which is preliminary data.</text>
</comment>
<dbReference type="Proteomes" id="UP000483078">
    <property type="component" value="Unassembled WGS sequence"/>
</dbReference>
<evidence type="ECO:0000313" key="4">
    <source>
        <dbReference type="EMBL" id="MTJ03888.1"/>
    </source>
</evidence>
<feature type="domain" description="Zinc finger/thioredoxin putative" evidence="3">
    <location>
        <begin position="1"/>
        <end position="36"/>
    </location>
</feature>